<reference evidence="2 3" key="1">
    <citation type="submission" date="2018-06" db="EMBL/GenBank/DDBJ databases">
        <authorList>
            <consortium name="Pathogen Informatics"/>
            <person name="Doyle S."/>
        </authorList>
    </citation>
    <scope>NUCLEOTIDE SEQUENCE [LARGE SCALE GENOMIC DNA]</scope>
    <source>
        <strain evidence="2 3">NCTC12961</strain>
    </source>
</reference>
<accession>A0A2X4V3F9</accession>
<evidence type="ECO:0000313" key="4">
    <source>
        <dbReference type="Proteomes" id="UP000594967"/>
    </source>
</evidence>
<dbReference type="Proteomes" id="UP000594967">
    <property type="component" value="Chromosome"/>
</dbReference>
<evidence type="ECO:0000313" key="2">
    <source>
        <dbReference type="EMBL" id="SQI45159.1"/>
    </source>
</evidence>
<dbReference type="RefSeq" id="WP_063203154.1">
    <property type="nucleotide sequence ID" value="NZ_CAMITG010000001.1"/>
</dbReference>
<keyword evidence="4" id="KW-1185">Reference proteome</keyword>
<dbReference type="EMBL" id="LS483469">
    <property type="protein sequence ID" value="SQI45159.1"/>
    <property type="molecule type" value="Genomic_DNA"/>
</dbReference>
<name>A0A2X4V3F9_SERPL</name>
<gene>
    <name evidence="1" type="ORF">I6G64_16205</name>
    <name evidence="2" type="ORF">NCTC12961_05060</name>
</gene>
<sequence length="353" mass="39772">MKDDIVAAVNLCRKKIIAEGITADIEQIHRCIVPILSKYRDNIHINTLLRNCANRSFSCGNLLDLTCFSDPEFIVGFFSVPYNPDAFLEAMRVKIIPLPKVVTDLVPISDAVPAVIESCTEGFLNPLAVAVFAENYRDAEVKEHHQAYYLIDKFVARFKGYTRKAIDAFWSPTAFADIIDADDALLINASAIWVHLHEHYHRRGYLPLPEHLKAKSSRNGAGAEELRVDILTLLTLLRLSSPVAELRAATQYILAERLIRYPLQASAQDNYDARSSVALFQYLQRHGIIASNGGKFYFRGGYAALEQALQSIAVKMAALEYRLSRLPQEERKQRWSLLLPALANNNNQWSLQA</sequence>
<proteinExistence type="predicted"/>
<reference evidence="1 4" key="2">
    <citation type="submission" date="2020-12" db="EMBL/GenBank/DDBJ databases">
        <title>FDA dAtabase for Regulatory Grade micrObial Sequences (FDA-ARGOS): Supporting development and validation of Infectious Disease Dx tests.</title>
        <authorList>
            <person name="Sproer C."/>
            <person name="Gronow S."/>
            <person name="Severitt S."/>
            <person name="Schroder I."/>
            <person name="Tallon L."/>
            <person name="Sadzewicz L."/>
            <person name="Zhao X."/>
            <person name="Boylan J."/>
            <person name="Ott S."/>
            <person name="Bowen H."/>
            <person name="Vavikolanu K."/>
            <person name="Mehta A."/>
            <person name="Aluvathingal J."/>
            <person name="Nadendla S."/>
            <person name="Lowell S."/>
            <person name="Myers T."/>
            <person name="Yan Y."/>
            <person name="Sichtig H."/>
        </authorList>
    </citation>
    <scope>NUCLEOTIDE SEQUENCE [LARGE SCALE GENOMIC DNA]</scope>
    <source>
        <strain evidence="1 4">FDAARGOS_907</strain>
    </source>
</reference>
<evidence type="ECO:0000313" key="1">
    <source>
        <dbReference type="EMBL" id="QPS19134.1"/>
    </source>
</evidence>
<dbReference type="InterPro" id="IPR046306">
    <property type="entry name" value="DUF6421"/>
</dbReference>
<dbReference type="Pfam" id="PF19985">
    <property type="entry name" value="DUF6421"/>
    <property type="match status" value="1"/>
</dbReference>
<organism evidence="2 3">
    <name type="scientific">Serratia plymuthica</name>
    <dbReference type="NCBI Taxonomy" id="82996"/>
    <lineage>
        <taxon>Bacteria</taxon>
        <taxon>Pseudomonadati</taxon>
        <taxon>Pseudomonadota</taxon>
        <taxon>Gammaproteobacteria</taxon>
        <taxon>Enterobacterales</taxon>
        <taxon>Yersiniaceae</taxon>
        <taxon>Serratia</taxon>
    </lineage>
</organism>
<protein>
    <submittedName>
        <fullName evidence="2">Uncharacterized protein</fullName>
    </submittedName>
</protein>
<dbReference type="EMBL" id="CP065673">
    <property type="protein sequence ID" value="QPS19134.1"/>
    <property type="molecule type" value="Genomic_DNA"/>
</dbReference>
<dbReference type="Proteomes" id="UP000248897">
    <property type="component" value="Chromosome 1"/>
</dbReference>
<evidence type="ECO:0000313" key="3">
    <source>
        <dbReference type="Proteomes" id="UP000248897"/>
    </source>
</evidence>
<dbReference type="AlphaFoldDB" id="A0A2X4V3F9"/>